<dbReference type="Gene3D" id="1.25.40.20">
    <property type="entry name" value="Ankyrin repeat-containing domain"/>
    <property type="match status" value="1"/>
</dbReference>
<dbReference type="PANTHER" id="PTHR39596:SF4">
    <property type="entry name" value="HET DOMAIN PROTEIN (AFU_ORTHOLOGUE AFUA_3G03140)-RELATED"/>
    <property type="match status" value="1"/>
</dbReference>
<dbReference type="PROSITE" id="PS50088">
    <property type="entry name" value="ANK_REPEAT"/>
    <property type="match status" value="2"/>
</dbReference>
<comment type="caution">
    <text evidence="2">The sequence shown here is derived from an EMBL/GenBank/DDBJ whole genome shotgun (WGS) entry which is preliminary data.</text>
</comment>
<protein>
    <submittedName>
        <fullName evidence="2">HET domain protein</fullName>
    </submittedName>
</protein>
<dbReference type="InterPro" id="IPR002110">
    <property type="entry name" value="Ankyrin_rpt"/>
</dbReference>
<dbReference type="STRING" id="2070753.A0A3A2ZTQ1"/>
<dbReference type="PROSITE" id="PS50297">
    <property type="entry name" value="ANK_REP_REGION"/>
    <property type="match status" value="1"/>
</dbReference>
<feature type="repeat" description="ANK" evidence="1">
    <location>
        <begin position="47"/>
        <end position="79"/>
    </location>
</feature>
<proteinExistence type="predicted"/>
<keyword evidence="3" id="KW-1185">Reference proteome</keyword>
<sequence length="1086" mass="122306">MNESDRNRISKELEDAIRHGDLQSVRRLVHTTKIDINAATTGNDPGRKETALHLAARYGVVHILQFLLDSNADVHIKGGQWEATPLIEAVFWRRTSCVKILLEHGANANDRYYRGSALQESCKVGSREITQLLLDYGADVNVPGGEKGNEWFAGPIHAAAKWAHEDILKMLLERATGASIQAKNEKGEGPLRAAIEMVDVSKIRLLLQYGVKVDIESLRFAASRRHERTLRTLLEHCTRGDVLESECEYEDALGIILAALKTITPLAAEYNRKGFTVDRVQSVWEAGLSAYKRASRDKDIASDFENMLHDDRARERRRTCKALYRCVRESPESHFERLERLTSHIVAPAFWKVRHVVQWSALDDGAIVNTACRRLCQLPLAPQPLSYRRLEREIGTEDCLPEDFFYDTESSVEVSRWDRLKVVAMLSTITIQTALHISCGSAERFNSLHQGRLLEFLGQLTNTAFEMASESDKITGEDEDAWFIVKAFLWATWQRVRLLIVGKMFHDQVKNGLEHDGVGKWTRAASGWQEFSFSSEVVECINQDYQTPPYMCNWAYRLISTMGSAVTTNLRGLVLRYTELWGGRSPRCNGSQPCSGDSPENCSRFVGATIVDQGVHDFTCGPEEPCHRICWNESSYRNVSAGASVLVDTDGPPGRRALYCKASKRTLAISHVWAHGQGGRPDTGINSCLHRRYCDLARKLGCDSYWIDTMCIPEDHALRREAIMSINTVFQGSKACLVCDRDLMEIDISGLENGTLELSARTRLREMILATVMFCDWNVRAWTFLEATQGRDNLLLLCKNNKTVSLLETLELVMRDGSLDIGTAFISAPHLLPLRVGKDPTEDARSPPEDSWLDAFDVDDPEDNRKLEEAASCLRHRPASREGDAFIIWTILAGYPTLRSPQNFWESRRGTLLTTGALMSGASRVQAKGLHWAPSEPTGRKVPGLFKKHTGEQSCEYPEVEMLITDPGEITETGFSASWDVLHLDMQMGGRDELPSEDMAVIRDLKEAVQYHFQPRGDKIALLRSVLQARQTRFRRDSRTAQRSALPYVAVCEFCAEDGGWKWLGVRRLDSDPHMPGFTLEKILLV</sequence>
<feature type="repeat" description="ANK" evidence="1">
    <location>
        <begin position="113"/>
        <end position="145"/>
    </location>
</feature>
<dbReference type="EMBL" id="MVGC01000312">
    <property type="protein sequence ID" value="RJE20381.1"/>
    <property type="molecule type" value="Genomic_DNA"/>
</dbReference>
<dbReference type="OrthoDB" id="2426273at2759"/>
<dbReference type="InterPro" id="IPR036770">
    <property type="entry name" value="Ankyrin_rpt-contain_sf"/>
</dbReference>
<name>A0A3A2ZTQ1_9EURO</name>
<gene>
    <name evidence="2" type="ORF">PHISCL_07277</name>
</gene>
<dbReference type="Pfam" id="PF12796">
    <property type="entry name" value="Ank_2"/>
    <property type="match status" value="1"/>
</dbReference>
<reference evidence="3" key="1">
    <citation type="submission" date="2017-02" db="EMBL/GenBank/DDBJ databases">
        <authorList>
            <person name="Tafer H."/>
            <person name="Lopandic K."/>
        </authorList>
    </citation>
    <scope>NUCLEOTIDE SEQUENCE [LARGE SCALE GENOMIC DNA]</scope>
    <source>
        <strain evidence="3">CBS 366.77</strain>
    </source>
</reference>
<dbReference type="SMART" id="SM00248">
    <property type="entry name" value="ANK"/>
    <property type="match status" value="5"/>
</dbReference>
<evidence type="ECO:0000313" key="2">
    <source>
        <dbReference type="EMBL" id="RJE20381.1"/>
    </source>
</evidence>
<evidence type="ECO:0000256" key="1">
    <source>
        <dbReference type="PROSITE-ProRule" id="PRU00023"/>
    </source>
</evidence>
<evidence type="ECO:0000313" key="3">
    <source>
        <dbReference type="Proteomes" id="UP000266188"/>
    </source>
</evidence>
<dbReference type="SUPFAM" id="SSF48403">
    <property type="entry name" value="Ankyrin repeat"/>
    <property type="match status" value="1"/>
</dbReference>
<dbReference type="PANTHER" id="PTHR39596">
    <property type="match status" value="1"/>
</dbReference>
<dbReference type="Proteomes" id="UP000266188">
    <property type="component" value="Unassembled WGS sequence"/>
</dbReference>
<keyword evidence="1" id="KW-0040">ANK repeat</keyword>
<accession>A0A3A2ZTQ1</accession>
<organism evidence="2 3">
    <name type="scientific">Aspergillus sclerotialis</name>
    <dbReference type="NCBI Taxonomy" id="2070753"/>
    <lineage>
        <taxon>Eukaryota</taxon>
        <taxon>Fungi</taxon>
        <taxon>Dikarya</taxon>
        <taxon>Ascomycota</taxon>
        <taxon>Pezizomycotina</taxon>
        <taxon>Eurotiomycetes</taxon>
        <taxon>Eurotiomycetidae</taxon>
        <taxon>Eurotiales</taxon>
        <taxon>Aspergillaceae</taxon>
        <taxon>Aspergillus</taxon>
        <taxon>Aspergillus subgen. Polypaecilum</taxon>
    </lineage>
</organism>
<dbReference type="Pfam" id="PF00023">
    <property type="entry name" value="Ank"/>
    <property type="match status" value="1"/>
</dbReference>
<dbReference type="AlphaFoldDB" id="A0A3A2ZTQ1"/>